<gene>
    <name evidence="9" type="primary">dxr</name>
    <name evidence="13" type="ORF">J0A66_06375</name>
</gene>
<feature type="binding site" evidence="9">
    <location>
        <position position="223"/>
    </location>
    <ligand>
        <name>1-deoxy-D-xylulose 5-phosphate</name>
        <dbReference type="ChEBI" id="CHEBI:57792"/>
    </ligand>
</feature>
<reference evidence="13" key="1">
    <citation type="submission" date="2021-03" db="EMBL/GenBank/DDBJ databases">
        <title>novel species isolated from a fishpond in China.</title>
        <authorList>
            <person name="Lu H."/>
            <person name="Cai Z."/>
        </authorList>
    </citation>
    <scope>NUCLEOTIDE SEQUENCE</scope>
    <source>
        <strain evidence="13">JCM 30855</strain>
    </source>
</reference>
<feature type="binding site" evidence="9">
    <location>
        <position position="182"/>
    </location>
    <ligand>
        <name>1-deoxy-D-xylulose 5-phosphate</name>
        <dbReference type="ChEBI" id="CHEBI:57792"/>
    </ligand>
</feature>
<sequence>MQQITILGSTGSIGQSTLDVIARHPDKYRVFALTANKNLTLLIEQARQCQPDYLVIADRAELPRARGMADDAGLDCQLLAGADALDRVASDERTDTVMAAIVGSAGLLPTMAAVKAGKKVLLANKEALVMSGKLFMDEVQKSRAQLLPIDSEHNAIYQCLPGDFGYGKLEDAGINKILLTGSGGPFLNWNKARLAAVTPEQACCHPNWNMGRKISVDSATMMNKGLEFIEACWLFGARPEQIQVVIHPQSVIHSMVQYRDGSVLAQLGNPDMRTPIAHALAYPQRIDSGVQPLDFSSMTDFSFRLPDYDQYPNLRLAMQACGAGQYATTGLNAANELAVEAFLQGHLSFPQIAAFNEAVLEQLESCPLTSLDAIVEFDAQARAIAGQLLNKMVA</sequence>
<evidence type="ECO:0000256" key="6">
    <source>
        <dbReference type="ARBA" id="ARBA00023211"/>
    </source>
</evidence>
<feature type="binding site" evidence="9">
    <location>
        <position position="10"/>
    </location>
    <ligand>
        <name>NADPH</name>
        <dbReference type="ChEBI" id="CHEBI:57783"/>
    </ligand>
</feature>
<evidence type="ECO:0000256" key="1">
    <source>
        <dbReference type="ARBA" id="ARBA00005094"/>
    </source>
</evidence>
<keyword evidence="7 9" id="KW-0414">Isoprene biosynthesis</keyword>
<proteinExistence type="inferred from homology"/>
<feature type="binding site" evidence="9">
    <location>
        <position position="152"/>
    </location>
    <ligand>
        <name>Mn(2+)</name>
        <dbReference type="ChEBI" id="CHEBI:29035"/>
    </ligand>
</feature>
<dbReference type="EC" id="1.1.1.267" evidence="9"/>
<dbReference type="Proteomes" id="UP000664654">
    <property type="component" value="Unassembled WGS sequence"/>
</dbReference>
<keyword evidence="3 9" id="KW-0479">Metal-binding</keyword>
<dbReference type="HAMAP" id="MF_00183">
    <property type="entry name" value="DXP_reductoisom"/>
    <property type="match status" value="1"/>
</dbReference>
<dbReference type="SUPFAM" id="SSF69055">
    <property type="entry name" value="1-deoxy-D-xylulose-5-phosphate reductoisomerase, C-terminal domain"/>
    <property type="match status" value="1"/>
</dbReference>
<dbReference type="NCBIfam" id="NF003938">
    <property type="entry name" value="PRK05447.1-1"/>
    <property type="match status" value="1"/>
</dbReference>
<dbReference type="SUPFAM" id="SSF55347">
    <property type="entry name" value="Glyceraldehyde-3-phosphate dehydrogenase-like, C-terminal domain"/>
    <property type="match status" value="1"/>
</dbReference>
<comment type="cofactor">
    <cofactor evidence="9">
        <name>Mg(2+)</name>
        <dbReference type="ChEBI" id="CHEBI:18420"/>
    </cofactor>
    <cofactor evidence="9">
        <name>Mn(2+)</name>
        <dbReference type="ChEBI" id="CHEBI:29035"/>
    </cofactor>
</comment>
<feature type="domain" description="DXP reductoisomerase C-terminal" evidence="12">
    <location>
        <begin position="267"/>
        <end position="383"/>
    </location>
</feature>
<dbReference type="PANTHER" id="PTHR30525:SF0">
    <property type="entry name" value="1-DEOXY-D-XYLULOSE 5-PHOSPHATE REDUCTOISOMERASE, CHLOROPLASTIC"/>
    <property type="match status" value="1"/>
</dbReference>
<dbReference type="Pfam" id="PF08436">
    <property type="entry name" value="DXP_redisom_C"/>
    <property type="match status" value="1"/>
</dbReference>
<name>A0A939INI2_9ALTE</name>
<evidence type="ECO:0000256" key="2">
    <source>
        <dbReference type="ARBA" id="ARBA00006825"/>
    </source>
</evidence>
<dbReference type="Pfam" id="PF13288">
    <property type="entry name" value="DXPR_C"/>
    <property type="match status" value="1"/>
</dbReference>
<dbReference type="Gene3D" id="1.10.1740.10">
    <property type="match status" value="1"/>
</dbReference>
<feature type="binding site" evidence="9">
    <location>
        <position position="150"/>
    </location>
    <ligand>
        <name>Mn(2+)</name>
        <dbReference type="ChEBI" id="CHEBI:29035"/>
    </ligand>
</feature>
<protein>
    <recommendedName>
        <fullName evidence="9">1-deoxy-D-xylulose 5-phosphate reductoisomerase</fullName>
        <shortName evidence="9">DXP reductoisomerase</shortName>
        <ecNumber evidence="9">1.1.1.267</ecNumber>
    </recommendedName>
    <alternativeName>
        <fullName evidence="9">1-deoxyxylulose-5-phosphate reductoisomerase</fullName>
    </alternativeName>
    <alternativeName>
        <fullName evidence="9">2-C-methyl-D-erythritol 4-phosphate synthase</fullName>
    </alternativeName>
</protein>
<comment type="pathway">
    <text evidence="1 9">Isoprenoid biosynthesis; isopentenyl diphosphate biosynthesis via DXP pathway; isopentenyl diphosphate from 1-deoxy-D-xylulose 5-phosphate: step 1/6.</text>
</comment>
<dbReference type="NCBIfam" id="NF009114">
    <property type="entry name" value="PRK12464.1"/>
    <property type="match status" value="1"/>
</dbReference>
<feature type="binding site" evidence="9">
    <location>
        <position position="11"/>
    </location>
    <ligand>
        <name>NADPH</name>
        <dbReference type="ChEBI" id="CHEBI:57783"/>
    </ligand>
</feature>
<feature type="domain" description="1-deoxy-D-xylulose 5-phosphate reductoisomerase C-terminal" evidence="11">
    <location>
        <begin position="146"/>
        <end position="235"/>
    </location>
</feature>
<feature type="binding site" evidence="9">
    <location>
        <position position="152"/>
    </location>
    <ligand>
        <name>1-deoxy-D-xylulose 5-phosphate</name>
        <dbReference type="ChEBI" id="CHEBI:57792"/>
    </ligand>
</feature>
<evidence type="ECO:0000259" key="10">
    <source>
        <dbReference type="Pfam" id="PF02670"/>
    </source>
</evidence>
<keyword evidence="4 9" id="KW-0521">NADP</keyword>
<dbReference type="GO" id="GO:0030145">
    <property type="term" value="F:manganese ion binding"/>
    <property type="evidence" value="ECO:0007669"/>
    <property type="project" value="TreeGrafter"/>
</dbReference>
<dbReference type="RefSeq" id="WP_206572966.1">
    <property type="nucleotide sequence ID" value="NZ_JAFKCV010000003.1"/>
</dbReference>
<feature type="binding site" evidence="9">
    <location>
        <position position="125"/>
    </location>
    <ligand>
        <name>1-deoxy-D-xylulose 5-phosphate</name>
        <dbReference type="ChEBI" id="CHEBI:57792"/>
    </ligand>
</feature>
<feature type="domain" description="1-deoxy-D-xylulose 5-phosphate reductoisomerase N-terminal" evidence="10">
    <location>
        <begin position="4"/>
        <end position="132"/>
    </location>
</feature>
<dbReference type="InterPro" id="IPR036291">
    <property type="entry name" value="NAD(P)-bd_dom_sf"/>
</dbReference>
<dbReference type="PIRSF" id="PIRSF006205">
    <property type="entry name" value="Dxp_reductismrs"/>
    <property type="match status" value="1"/>
</dbReference>
<evidence type="ECO:0000313" key="14">
    <source>
        <dbReference type="Proteomes" id="UP000664654"/>
    </source>
</evidence>
<evidence type="ECO:0000256" key="3">
    <source>
        <dbReference type="ARBA" id="ARBA00022723"/>
    </source>
</evidence>
<feature type="binding site" evidence="9">
    <location>
        <position position="227"/>
    </location>
    <ligand>
        <name>Mn(2+)</name>
        <dbReference type="ChEBI" id="CHEBI:29035"/>
    </ligand>
</feature>
<feature type="binding site" evidence="9">
    <location>
        <position position="151"/>
    </location>
    <ligand>
        <name>1-deoxy-D-xylulose 5-phosphate</name>
        <dbReference type="ChEBI" id="CHEBI:57792"/>
    </ligand>
</feature>
<organism evidence="13 14">
    <name type="scientific">Bowmanella dokdonensis</name>
    <dbReference type="NCBI Taxonomy" id="751969"/>
    <lineage>
        <taxon>Bacteria</taxon>
        <taxon>Pseudomonadati</taxon>
        <taxon>Pseudomonadota</taxon>
        <taxon>Gammaproteobacteria</taxon>
        <taxon>Alteromonadales</taxon>
        <taxon>Alteromonadaceae</taxon>
        <taxon>Bowmanella</taxon>
    </lineage>
</organism>
<comment type="caution">
    <text evidence="9">Lacks conserved residue(s) required for the propagation of feature annotation.</text>
</comment>
<evidence type="ECO:0000256" key="7">
    <source>
        <dbReference type="ARBA" id="ARBA00023229"/>
    </source>
</evidence>
<keyword evidence="9" id="KW-0460">Magnesium</keyword>
<dbReference type="AlphaFoldDB" id="A0A939INI2"/>
<dbReference type="GO" id="GO:0070402">
    <property type="term" value="F:NADPH binding"/>
    <property type="evidence" value="ECO:0007669"/>
    <property type="project" value="InterPro"/>
</dbReference>
<dbReference type="PANTHER" id="PTHR30525">
    <property type="entry name" value="1-DEOXY-D-XYLULOSE 5-PHOSPHATE REDUCTOISOMERASE"/>
    <property type="match status" value="1"/>
</dbReference>
<keyword evidence="5 9" id="KW-0560">Oxidoreductase</keyword>
<accession>A0A939INI2</accession>
<comment type="function">
    <text evidence="9">Catalyzes the NADPH-dependent rearrangement and reduction of 1-deoxy-D-xylulose-5-phosphate (DXP) to 2-C-methyl-D-erythritol 4-phosphate (MEP).</text>
</comment>
<evidence type="ECO:0000256" key="8">
    <source>
        <dbReference type="ARBA" id="ARBA00048543"/>
    </source>
</evidence>
<evidence type="ECO:0000259" key="11">
    <source>
        <dbReference type="Pfam" id="PF08436"/>
    </source>
</evidence>
<dbReference type="EMBL" id="JAFKCV010000003">
    <property type="protein sequence ID" value="MBN7824850.1"/>
    <property type="molecule type" value="Genomic_DNA"/>
</dbReference>
<feature type="binding site" evidence="9">
    <location>
        <position position="227"/>
    </location>
    <ligand>
        <name>1-deoxy-D-xylulose 5-phosphate</name>
        <dbReference type="ChEBI" id="CHEBI:57792"/>
    </ligand>
</feature>
<dbReference type="GO" id="GO:0051484">
    <property type="term" value="P:isopentenyl diphosphate biosynthetic process, methylerythritol 4-phosphate pathway involved in terpenoid biosynthetic process"/>
    <property type="evidence" value="ECO:0007669"/>
    <property type="project" value="TreeGrafter"/>
</dbReference>
<dbReference type="GO" id="GO:0030604">
    <property type="term" value="F:1-deoxy-D-xylulose-5-phosphate reductoisomerase activity"/>
    <property type="evidence" value="ECO:0007669"/>
    <property type="project" value="UniProtKB-UniRule"/>
</dbReference>
<feature type="binding site" evidence="9">
    <location>
        <position position="38"/>
    </location>
    <ligand>
        <name>NADPH</name>
        <dbReference type="ChEBI" id="CHEBI:57783"/>
    </ligand>
</feature>
<comment type="catalytic activity">
    <reaction evidence="8">
        <text>2-C-methyl-D-erythritol 4-phosphate + NADP(+) = 1-deoxy-D-xylulose 5-phosphate + NADPH + H(+)</text>
        <dbReference type="Rhea" id="RHEA:13717"/>
        <dbReference type="ChEBI" id="CHEBI:15378"/>
        <dbReference type="ChEBI" id="CHEBI:57783"/>
        <dbReference type="ChEBI" id="CHEBI:57792"/>
        <dbReference type="ChEBI" id="CHEBI:58262"/>
        <dbReference type="ChEBI" id="CHEBI:58349"/>
        <dbReference type="EC" id="1.1.1.267"/>
    </reaction>
    <physiologicalReaction direction="right-to-left" evidence="8">
        <dbReference type="Rhea" id="RHEA:13719"/>
    </physiologicalReaction>
</comment>
<evidence type="ECO:0000256" key="9">
    <source>
        <dbReference type="HAMAP-Rule" id="MF_00183"/>
    </source>
</evidence>
<keyword evidence="14" id="KW-1185">Reference proteome</keyword>
<feature type="binding site" evidence="9">
    <location>
        <position position="218"/>
    </location>
    <ligand>
        <name>1-deoxy-D-xylulose 5-phosphate</name>
        <dbReference type="ChEBI" id="CHEBI:57792"/>
    </ligand>
</feature>
<evidence type="ECO:0000256" key="4">
    <source>
        <dbReference type="ARBA" id="ARBA00022857"/>
    </source>
</evidence>
<feature type="binding site" evidence="9">
    <location>
        <position position="211"/>
    </location>
    <ligand>
        <name>NADPH</name>
        <dbReference type="ChEBI" id="CHEBI:57783"/>
    </ligand>
</feature>
<feature type="binding site" evidence="9">
    <location>
        <position position="12"/>
    </location>
    <ligand>
        <name>NADPH</name>
        <dbReference type="ChEBI" id="CHEBI:57783"/>
    </ligand>
</feature>
<evidence type="ECO:0000313" key="13">
    <source>
        <dbReference type="EMBL" id="MBN7824850.1"/>
    </source>
</evidence>
<feature type="binding site" evidence="9">
    <location>
        <position position="224"/>
    </location>
    <ligand>
        <name>1-deoxy-D-xylulose 5-phosphate</name>
        <dbReference type="ChEBI" id="CHEBI:57792"/>
    </ligand>
</feature>
<dbReference type="InterPro" id="IPR026877">
    <property type="entry name" value="DXPR_C"/>
</dbReference>
<comment type="similarity">
    <text evidence="2 9">Belongs to the DXR family.</text>
</comment>
<dbReference type="SUPFAM" id="SSF51735">
    <property type="entry name" value="NAD(P)-binding Rossmann-fold domains"/>
    <property type="match status" value="1"/>
</dbReference>
<evidence type="ECO:0000256" key="5">
    <source>
        <dbReference type="ARBA" id="ARBA00023002"/>
    </source>
</evidence>
<dbReference type="InterPro" id="IPR013512">
    <property type="entry name" value="DXP_reductoisomerase_N"/>
</dbReference>
<dbReference type="FunFam" id="3.40.50.720:FF:000045">
    <property type="entry name" value="1-deoxy-D-xylulose 5-phosphate reductoisomerase"/>
    <property type="match status" value="1"/>
</dbReference>
<feature type="binding site" evidence="9">
    <location>
        <position position="205"/>
    </location>
    <ligand>
        <name>1-deoxy-D-xylulose 5-phosphate</name>
        <dbReference type="ChEBI" id="CHEBI:57792"/>
    </ligand>
</feature>
<feature type="binding site" evidence="9">
    <location>
        <position position="126"/>
    </location>
    <ligand>
        <name>NADPH</name>
        <dbReference type="ChEBI" id="CHEBI:57783"/>
    </ligand>
</feature>
<dbReference type="InterPro" id="IPR003821">
    <property type="entry name" value="DXP_reductoisomerase"/>
</dbReference>
<dbReference type="NCBIfam" id="TIGR00243">
    <property type="entry name" value="Dxr"/>
    <property type="match status" value="1"/>
</dbReference>
<dbReference type="Gene3D" id="3.40.50.720">
    <property type="entry name" value="NAD(P)-binding Rossmann-like Domain"/>
    <property type="match status" value="1"/>
</dbReference>
<feature type="binding site" evidence="9">
    <location>
        <position position="37"/>
    </location>
    <ligand>
        <name>NADPH</name>
        <dbReference type="ChEBI" id="CHEBI:57783"/>
    </ligand>
</feature>
<keyword evidence="6 9" id="KW-0464">Manganese</keyword>
<feature type="binding site" evidence="9">
    <location>
        <position position="124"/>
    </location>
    <ligand>
        <name>NADPH</name>
        <dbReference type="ChEBI" id="CHEBI:57783"/>
    </ligand>
</feature>
<dbReference type="InterPro" id="IPR036169">
    <property type="entry name" value="DXPR_C_sf"/>
</dbReference>
<evidence type="ECO:0000259" key="12">
    <source>
        <dbReference type="Pfam" id="PF13288"/>
    </source>
</evidence>
<comment type="caution">
    <text evidence="13">The sequence shown here is derived from an EMBL/GenBank/DDBJ whole genome shotgun (WGS) entry which is preliminary data.</text>
</comment>
<feature type="binding site" evidence="9">
    <location>
        <position position="13"/>
    </location>
    <ligand>
        <name>NADPH</name>
        <dbReference type="ChEBI" id="CHEBI:57783"/>
    </ligand>
</feature>
<dbReference type="InterPro" id="IPR013644">
    <property type="entry name" value="DXP_reductoisomerase_C"/>
</dbReference>
<dbReference type="Pfam" id="PF02670">
    <property type="entry name" value="DXP_reductoisom"/>
    <property type="match status" value="1"/>
</dbReference>